<dbReference type="EC" id="4.1.1.97" evidence="3"/>
<evidence type="ECO:0000313" key="10">
    <source>
        <dbReference type="Proteomes" id="UP000219688"/>
    </source>
</evidence>
<dbReference type="NCBIfam" id="TIGR03180">
    <property type="entry name" value="UraD_2"/>
    <property type="match status" value="1"/>
</dbReference>
<dbReference type="NCBIfam" id="NF010372">
    <property type="entry name" value="PRK13798.1"/>
    <property type="match status" value="1"/>
</dbReference>
<protein>
    <recommendedName>
        <fullName evidence="3">2-oxo-4-hydroxy-4-carboxy-5-ureidoimidazoline decarboxylase</fullName>
        <ecNumber evidence="3">4.1.1.97</ecNumber>
    </recommendedName>
</protein>
<gene>
    <name evidence="9" type="ORF">SAMN05421879_1219</name>
</gene>
<dbReference type="AlphaFoldDB" id="A0A285VVI4"/>
<dbReference type="PANTHER" id="PTHR43466">
    <property type="entry name" value="2-OXO-4-HYDROXY-4-CARBOXY-5-UREIDOIMIDAZOLINE DECARBOXYLASE-RELATED"/>
    <property type="match status" value="1"/>
</dbReference>
<feature type="region of interest" description="Disordered" evidence="7">
    <location>
        <begin position="63"/>
        <end position="93"/>
    </location>
</feature>
<dbReference type="GO" id="GO:0051997">
    <property type="term" value="F:2-oxo-4-hydroxy-4-carboxy-5-ureidoimidazoline decarboxylase activity"/>
    <property type="evidence" value="ECO:0007669"/>
    <property type="project" value="UniProtKB-EC"/>
</dbReference>
<evidence type="ECO:0000256" key="3">
    <source>
        <dbReference type="ARBA" id="ARBA00012257"/>
    </source>
</evidence>
<dbReference type="EMBL" id="OBQK01000021">
    <property type="protein sequence ID" value="SOC58045.1"/>
    <property type="molecule type" value="Genomic_DNA"/>
</dbReference>
<dbReference type="InterPro" id="IPR018020">
    <property type="entry name" value="OHCU_decarboxylase"/>
</dbReference>
<feature type="domain" description="Oxo-4-hydroxy-4-carboxy-5-ureidoimidazoline decarboxylase" evidence="8">
    <location>
        <begin position="9"/>
        <end position="160"/>
    </location>
</feature>
<organism evidence="9 10">
    <name type="scientific">Ornithinimicrobium cerasi</name>
    <dbReference type="NCBI Taxonomy" id="2248773"/>
    <lineage>
        <taxon>Bacteria</taxon>
        <taxon>Bacillati</taxon>
        <taxon>Actinomycetota</taxon>
        <taxon>Actinomycetes</taxon>
        <taxon>Micrococcales</taxon>
        <taxon>Ornithinimicrobiaceae</taxon>
        <taxon>Ornithinimicrobium</taxon>
    </lineage>
</organism>
<comment type="catalytic activity">
    <reaction evidence="1">
        <text>5-hydroxy-2-oxo-4-ureido-2,5-dihydro-1H-imidazole-5-carboxylate + H(+) = (S)-allantoin + CO2</text>
        <dbReference type="Rhea" id="RHEA:26301"/>
        <dbReference type="ChEBI" id="CHEBI:15378"/>
        <dbReference type="ChEBI" id="CHEBI:15678"/>
        <dbReference type="ChEBI" id="CHEBI:16526"/>
        <dbReference type="ChEBI" id="CHEBI:58639"/>
        <dbReference type="EC" id="4.1.1.97"/>
    </reaction>
</comment>
<accession>A0A285VVI4</accession>
<name>A0A285VVI4_9MICO</name>
<keyword evidence="5" id="KW-0210">Decarboxylase</keyword>
<reference evidence="10" key="1">
    <citation type="submission" date="2017-08" db="EMBL/GenBank/DDBJ databases">
        <authorList>
            <person name="Varghese N."/>
            <person name="Submissions S."/>
        </authorList>
    </citation>
    <scope>NUCLEOTIDE SEQUENCE [LARGE SCALE GENOMIC DNA]</scope>
    <source>
        <strain evidence="10">USBA17B2</strain>
    </source>
</reference>
<keyword evidence="10" id="KW-1185">Reference proteome</keyword>
<evidence type="ECO:0000259" key="8">
    <source>
        <dbReference type="Pfam" id="PF09349"/>
    </source>
</evidence>
<evidence type="ECO:0000256" key="7">
    <source>
        <dbReference type="SAM" id="MobiDB-lite"/>
    </source>
</evidence>
<dbReference type="GO" id="GO:0019628">
    <property type="term" value="P:urate catabolic process"/>
    <property type="evidence" value="ECO:0007669"/>
    <property type="project" value="TreeGrafter"/>
</dbReference>
<dbReference type="SUPFAM" id="SSF158694">
    <property type="entry name" value="UraD-Like"/>
    <property type="match status" value="1"/>
</dbReference>
<keyword evidence="4" id="KW-0659">Purine metabolism</keyword>
<comment type="pathway">
    <text evidence="2">Purine metabolism; urate degradation; (S)-allantoin from urate: step 3/3.</text>
</comment>
<dbReference type="GO" id="GO:0006144">
    <property type="term" value="P:purine nucleobase metabolic process"/>
    <property type="evidence" value="ECO:0007669"/>
    <property type="project" value="UniProtKB-KW"/>
</dbReference>
<dbReference type="Pfam" id="PF09349">
    <property type="entry name" value="OHCU_decarbox"/>
    <property type="match status" value="1"/>
</dbReference>
<dbReference type="Proteomes" id="UP000219688">
    <property type="component" value="Unassembled WGS sequence"/>
</dbReference>
<feature type="compositionally biased region" description="Basic and acidic residues" evidence="7">
    <location>
        <begin position="69"/>
        <end position="84"/>
    </location>
</feature>
<evidence type="ECO:0000256" key="1">
    <source>
        <dbReference type="ARBA" id="ARBA00001163"/>
    </source>
</evidence>
<sequence length="163" mass="17363">MTGAPLLDTLPDEQAAALLRGCLDVPRWVAEVLAGRPYGDRRGLLATADLAARSLTDAEVDAALAGHPRIGERPGEGHNREASAREQAGVDADDAGTAARLAAGNAAYERRFDRVFLVRAAGRSAGEILAELERRLGNDDDTERAEVADTLRQIALLRLEQAV</sequence>
<evidence type="ECO:0000256" key="4">
    <source>
        <dbReference type="ARBA" id="ARBA00022631"/>
    </source>
</evidence>
<dbReference type="RefSeq" id="WP_097189292.1">
    <property type="nucleotide sequence ID" value="NZ_OBQK01000021.1"/>
</dbReference>
<evidence type="ECO:0000313" key="9">
    <source>
        <dbReference type="EMBL" id="SOC58045.1"/>
    </source>
</evidence>
<dbReference type="Gene3D" id="1.10.3330.10">
    <property type="entry name" value="Oxo-4-hydroxy-4-carboxy-5-ureidoimidazoline decarboxylase"/>
    <property type="match status" value="1"/>
</dbReference>
<dbReference type="InterPro" id="IPR017595">
    <property type="entry name" value="OHCU_decarboxylase-2"/>
</dbReference>
<dbReference type="PANTHER" id="PTHR43466:SF1">
    <property type="entry name" value="2-OXO-4-HYDROXY-4-CARBOXY-5-UREIDOIMIDAZOLINE DECARBOXYLASE-RELATED"/>
    <property type="match status" value="1"/>
</dbReference>
<keyword evidence="6" id="KW-0456">Lyase</keyword>
<proteinExistence type="predicted"/>
<evidence type="ECO:0000256" key="5">
    <source>
        <dbReference type="ARBA" id="ARBA00022793"/>
    </source>
</evidence>
<dbReference type="InterPro" id="IPR036778">
    <property type="entry name" value="OHCU_decarboxylase_sf"/>
</dbReference>
<evidence type="ECO:0000256" key="2">
    <source>
        <dbReference type="ARBA" id="ARBA00004754"/>
    </source>
</evidence>
<dbReference type="STRING" id="1122622.GCA_000421185_01627"/>
<evidence type="ECO:0000256" key="6">
    <source>
        <dbReference type="ARBA" id="ARBA00023239"/>
    </source>
</evidence>